<dbReference type="PROSITE" id="PS51257">
    <property type="entry name" value="PROKAR_LIPOPROTEIN"/>
    <property type="match status" value="1"/>
</dbReference>
<dbReference type="Pfam" id="PF09136">
    <property type="entry name" value="Glucodextran_B"/>
    <property type="match status" value="1"/>
</dbReference>
<keyword evidence="7" id="KW-1185">Reference proteome</keyword>
<dbReference type="InterPro" id="IPR003961">
    <property type="entry name" value="FN3_dom"/>
</dbReference>
<evidence type="ECO:0000256" key="1">
    <source>
        <dbReference type="ARBA" id="ARBA00022670"/>
    </source>
</evidence>
<keyword evidence="1" id="KW-0645">Protease</keyword>
<feature type="domain" description="Fibronectin type-III" evidence="5">
    <location>
        <begin position="1197"/>
        <end position="1275"/>
    </location>
</feature>
<dbReference type="PROSITE" id="PS00138">
    <property type="entry name" value="SUBTILASE_SER"/>
    <property type="match status" value="1"/>
</dbReference>
<reference evidence="6 7" key="1">
    <citation type="submission" date="2018-06" db="EMBL/GenBank/DDBJ databases">
        <title>Genomic Encyclopedia of Type Strains, Phase IV (KMG-IV): sequencing the most valuable type-strain genomes for metagenomic binning, comparative biology and taxonomic classification.</title>
        <authorList>
            <person name="Goeker M."/>
        </authorList>
    </citation>
    <scope>NUCLEOTIDE SEQUENCE [LARGE SCALE GENOMIC DNA]</scope>
    <source>
        <strain evidence="6 7">DSM 18048</strain>
    </source>
</reference>
<feature type="domain" description="Fibronectin type-III" evidence="5">
    <location>
        <begin position="1100"/>
        <end position="1182"/>
    </location>
</feature>
<evidence type="ECO:0000313" key="6">
    <source>
        <dbReference type="EMBL" id="PYE53370.1"/>
    </source>
</evidence>
<evidence type="ECO:0000256" key="4">
    <source>
        <dbReference type="SAM" id="SignalP"/>
    </source>
</evidence>
<dbReference type="GO" id="GO:0008236">
    <property type="term" value="F:serine-type peptidase activity"/>
    <property type="evidence" value="ECO:0007669"/>
    <property type="project" value="UniProtKB-KW"/>
</dbReference>
<keyword evidence="4" id="KW-0732">Signal</keyword>
<dbReference type="Pfam" id="PF19190">
    <property type="entry name" value="BACON_2"/>
    <property type="match status" value="1"/>
</dbReference>
<protein>
    <submittedName>
        <fullName evidence="6">Ig-like domain-containing protein</fullName>
    </submittedName>
</protein>
<organism evidence="6 7">
    <name type="scientific">Deinococcus yavapaiensis KR-236</name>
    <dbReference type="NCBI Taxonomy" id="694435"/>
    <lineage>
        <taxon>Bacteria</taxon>
        <taxon>Thermotogati</taxon>
        <taxon>Deinococcota</taxon>
        <taxon>Deinococci</taxon>
        <taxon>Deinococcales</taxon>
        <taxon>Deinococcaceae</taxon>
        <taxon>Deinococcus</taxon>
    </lineage>
</organism>
<dbReference type="InterPro" id="IPR024361">
    <property type="entry name" value="BACON"/>
</dbReference>
<evidence type="ECO:0000313" key="7">
    <source>
        <dbReference type="Proteomes" id="UP000248326"/>
    </source>
</evidence>
<feature type="domain" description="Fibronectin type-III" evidence="5">
    <location>
        <begin position="75"/>
        <end position="209"/>
    </location>
</feature>
<dbReference type="EMBL" id="QJSX01000009">
    <property type="protein sequence ID" value="PYE53370.1"/>
    <property type="molecule type" value="Genomic_DNA"/>
</dbReference>
<keyword evidence="2" id="KW-0378">Hydrolase</keyword>
<dbReference type="Pfam" id="PF13750">
    <property type="entry name" value="Big_3_3"/>
    <property type="match status" value="2"/>
</dbReference>
<feature type="signal peptide" evidence="4">
    <location>
        <begin position="1"/>
        <end position="26"/>
    </location>
</feature>
<sequence length="1376" mass="136700">MRRKSNPALAVVALTVTLAACGPQIAAPGAINNLPASVALEPIQVGATASSTIAFTNGGGSSLSYAVSSDVAWLTASPSSATVPANTATSLTVNVTCPVVPGPYTANVTITSQNPNLSKTVPVTVTCAPEANTEANRPVLQLGNIATSVTTPSITVTGTVGDNVALQSLKVNGATVTVGTGGAFTYTVNNLTPGNNVITVVATDTSGLQTTRTATVVYTPASTDTQAPLVSNVALTNTATTGSVQGSVTATDNVAVTTLAYTVTPAAGGAAVKTGAVTVSTPGSTINQAFTIDLSSLADGTYKIAFTASDGTNTSAAKESASFIVDKTGPTFTPIYISPVTASTASVTLGNLQDALSNVSSTVSYTLNGAAAQTATLSNNAFTITGLQEGTNSITITAKDALGNATTKPIQIVFTAVTPPPPPGPGDTQAPVITSFGYNNATTGVFQGFVTATDNVAVTGLSYTVAPSAGGAVVKSGTVPVQTPGTSIDQTFSLDLSSLADGSYKITFTASDGVNTSAPFTSAAFTLDKTGPTFTPSAAASVNVNSVNVTLNGLQDALSTVSSSVTYKINGGVTQTATLSGNAFTAMNLQSGVNSIAITVKDSLGNATTKTIQVTYDMTDTQAPVVTNVSLGSTATTGTLQGSVTATDNVAVTGLSYTVAPSAGGAVVASGTLSITAGTSVTKAFSLDLSSLADGSYKVTFTASDGTSTSAPSTSTAFTLDKTGPTFTPSAAASVNVNSVNVTLNGLQDALSTVSSSVTYKINGGATQTATLSGNAFTATNLQSGVNSIAITVKDSLGNATTKTIQVTYNAPDTQAPVVTNVSLGSTATTGTLQGSVTATDNVAVTSLSYTVAPSAGGASVLSGTLSITAGASVSELFSLDLSSLADGSYKIAFTASDGTSTSAPFTSAAFTLDKTGPTFTPSATSPVGTSSTTVTLNGLQDALSSVNSTVSYTVNGGSAQAATLSSNAFTVTNLQEGANSVAITVSDSLGNTSTQTIQITSDTQLPNLSVTPIAAYVSSPDLNITGTATDSGTGIAFVTATPDGDTTQTITTTVDGNGNFTLTLLDLAEGAHSIVVTTTDIFGRTSDPQTITTFVDATPPTLTNIASSISSNNVTVTGTASDIAGSGVDHVTYSVTKDGAPFITATNVTVDSAGFFSIPLTGLANGSYVVTLAAVDLSGNSSTASTVSVNVQTGAPSVLINSIATSAGSGTITGTISDNNSPLTATSYQITDASSTVVRSGTLTSTNPFSISYSGLAVGTYTFTVSATNALGTTSQSSTFVVDQTPPTVTLVSSTFVKNGVNARGRFVVQATDANGVASVQYRLLGASTWTNATSIGNNRYSFSARIKNATSVTVEVRATDTAGNVSVPVTFTAP</sequence>
<dbReference type="GO" id="GO:0006508">
    <property type="term" value="P:proteolysis"/>
    <property type="evidence" value="ECO:0007669"/>
    <property type="project" value="UniProtKB-KW"/>
</dbReference>
<dbReference type="SMART" id="SM00060">
    <property type="entry name" value="FN3"/>
    <property type="match status" value="4"/>
</dbReference>
<dbReference type="Proteomes" id="UP000248326">
    <property type="component" value="Unassembled WGS sequence"/>
</dbReference>
<feature type="chain" id="PRO_5016274147" evidence="4">
    <location>
        <begin position="27"/>
        <end position="1376"/>
    </location>
</feature>
<feature type="domain" description="Fibronectin type-III" evidence="5">
    <location>
        <begin position="328"/>
        <end position="405"/>
    </location>
</feature>
<dbReference type="RefSeq" id="WP_110887156.1">
    <property type="nucleotide sequence ID" value="NZ_QJSX01000009.1"/>
</dbReference>
<proteinExistence type="predicted"/>
<evidence type="ECO:0000259" key="5">
    <source>
        <dbReference type="SMART" id="SM00060"/>
    </source>
</evidence>
<dbReference type="InterPro" id="IPR022038">
    <property type="entry name" value="Ig-like_bact"/>
</dbReference>
<dbReference type="OrthoDB" id="55976at2"/>
<name>A0A318SA58_9DEIO</name>
<accession>A0A318SA58</accession>
<comment type="caution">
    <text evidence="6">The sequence shown here is derived from an EMBL/GenBank/DDBJ whole genome shotgun (WGS) entry which is preliminary data.</text>
</comment>
<evidence type="ECO:0000256" key="3">
    <source>
        <dbReference type="ARBA" id="ARBA00022825"/>
    </source>
</evidence>
<dbReference type="InterPro" id="IPR023828">
    <property type="entry name" value="Peptidase_S8_Ser-AS"/>
</dbReference>
<gene>
    <name evidence="6" type="ORF">DES52_109147</name>
</gene>
<dbReference type="Gene3D" id="2.60.40.10">
    <property type="entry name" value="Immunoglobulins"/>
    <property type="match status" value="8"/>
</dbReference>
<dbReference type="InterPro" id="IPR013783">
    <property type="entry name" value="Ig-like_fold"/>
</dbReference>
<keyword evidence="3" id="KW-0720">Serine protease</keyword>
<evidence type="ECO:0000256" key="2">
    <source>
        <dbReference type="ARBA" id="ARBA00022801"/>
    </source>
</evidence>